<evidence type="ECO:0000259" key="3">
    <source>
        <dbReference type="Pfam" id="PF12158"/>
    </source>
</evidence>
<dbReference type="STRING" id="1297742.A176_005214"/>
<dbReference type="EMBL" id="CP012109">
    <property type="protein sequence ID" value="AKQ68302.1"/>
    <property type="molecule type" value="Genomic_DNA"/>
</dbReference>
<organism evidence="4 5">
    <name type="scientific">Pseudomyxococcus hansupus</name>
    <dbReference type="NCBI Taxonomy" id="1297742"/>
    <lineage>
        <taxon>Bacteria</taxon>
        <taxon>Pseudomonadati</taxon>
        <taxon>Myxococcota</taxon>
        <taxon>Myxococcia</taxon>
        <taxon>Myxococcales</taxon>
        <taxon>Cystobacterineae</taxon>
        <taxon>Myxococcaceae</taxon>
        <taxon>Pseudomyxococcus</taxon>
    </lineage>
</organism>
<dbReference type="KEGG" id="mym:A176_005214"/>
<protein>
    <recommendedName>
        <fullName evidence="3">DUF3592 domain-containing protein</fullName>
    </recommendedName>
</protein>
<sequence>MWLLVLLPITGGTLAGDFLAVSTVFLQAGSATWPTVQGTITRSEVETVRSNKSISYRPLVAYTYSVDGQTYEGNKHRISSWSGGELEAAEAMVARYPIGASIPVYYRPSQPSTATLLPGLGNAELFLLMILLPFNLAALALCVIVARIWQPERPLVAPFFREDGSECVTLDVLGTDAWVAMALGGAAFLGPVVGGLSGAYNAPLFVGVGAWAVVIACGVLAGRLANSRLKSGHHDLRIDHPSRSLSLPPIAGRRRRFDVRWSDVRSLRVGEPVRGNQRGSETHYPLMLEYITADGEPHEETIARCTRQGQAEAMEQWLRTRLKLGEETPEARRPARAPAKTTGSSRA</sequence>
<dbReference type="Proteomes" id="UP000009026">
    <property type="component" value="Chromosome"/>
</dbReference>
<evidence type="ECO:0000313" key="5">
    <source>
        <dbReference type="Proteomes" id="UP000009026"/>
    </source>
</evidence>
<feature type="compositionally biased region" description="Basic and acidic residues" evidence="1">
    <location>
        <begin position="323"/>
        <end position="333"/>
    </location>
</feature>
<feature type="domain" description="DUF3592" evidence="3">
    <location>
        <begin position="36"/>
        <end position="120"/>
    </location>
</feature>
<dbReference type="PATRIC" id="fig|1297742.4.peg.5293"/>
<dbReference type="RefSeq" id="WP_002633092.1">
    <property type="nucleotide sequence ID" value="NZ_CP012109.1"/>
</dbReference>
<feature type="transmembrane region" description="Helical" evidence="2">
    <location>
        <begin position="170"/>
        <end position="190"/>
    </location>
</feature>
<evidence type="ECO:0000256" key="1">
    <source>
        <dbReference type="SAM" id="MobiDB-lite"/>
    </source>
</evidence>
<keyword evidence="2" id="KW-0812">Transmembrane</keyword>
<evidence type="ECO:0000256" key="2">
    <source>
        <dbReference type="SAM" id="Phobius"/>
    </source>
</evidence>
<accession>A0A0H4XJ54</accession>
<dbReference type="Pfam" id="PF12158">
    <property type="entry name" value="DUF3592"/>
    <property type="match status" value="1"/>
</dbReference>
<feature type="transmembrane region" description="Helical" evidence="2">
    <location>
        <begin position="125"/>
        <end position="149"/>
    </location>
</feature>
<keyword evidence="2" id="KW-0472">Membrane</keyword>
<name>A0A0H4XJ54_9BACT</name>
<reference evidence="4 5" key="1">
    <citation type="journal article" date="2016" name="PLoS ONE">
        <title>Complete Genome Sequence and Comparative Genomics of a Novel Myxobacterium Myxococcus hansupus.</title>
        <authorList>
            <person name="Sharma G."/>
            <person name="Narwani T."/>
            <person name="Subramanian S."/>
        </authorList>
    </citation>
    <scope>NUCLEOTIDE SEQUENCE [LARGE SCALE GENOMIC DNA]</scope>
    <source>
        <strain evidence="5">mixupus</strain>
    </source>
</reference>
<feature type="transmembrane region" description="Helical" evidence="2">
    <location>
        <begin position="202"/>
        <end position="221"/>
    </location>
</feature>
<proteinExistence type="predicted"/>
<dbReference type="InterPro" id="IPR021994">
    <property type="entry name" value="DUF3592"/>
</dbReference>
<dbReference type="AlphaFoldDB" id="A0A0H4XJ54"/>
<evidence type="ECO:0000313" key="4">
    <source>
        <dbReference type="EMBL" id="AKQ68302.1"/>
    </source>
</evidence>
<keyword evidence="5" id="KW-1185">Reference proteome</keyword>
<feature type="region of interest" description="Disordered" evidence="1">
    <location>
        <begin position="323"/>
        <end position="347"/>
    </location>
</feature>
<dbReference type="eggNOG" id="ENOG5033AVD">
    <property type="taxonomic scope" value="Bacteria"/>
</dbReference>
<gene>
    <name evidence="4" type="ORF">A176_005214</name>
</gene>
<keyword evidence="2" id="KW-1133">Transmembrane helix</keyword>
<feature type="compositionally biased region" description="Low complexity" evidence="1">
    <location>
        <begin position="336"/>
        <end position="347"/>
    </location>
</feature>